<sequence>MSRAFDGSKESWTSYSERLDFYFKANKITAAESQKAVFITVIGPRTYGLLKSLLQPKTPQDSTVTLDKMKDVLQKHFDPKPSPIVQRFKFHTRVRKQDETVATYVAELRVIGEHCDFQDSLDAMIRDRLVCGINSIRIQRRLLQEPDLDYDKAFQIAQAMELAAHDVSDLPGSKSQHQTPTPVHNLQHKKELSHRQSKVECYRCGGDHYATKCKFIEADCRLCGKKGHLARVCRSRKEKPQQQRNHPKAKTGYPPQPQQNNRQHPTHNLDHKSHPLLMGDSDQEDYPLFTLPSAGKPIVVSVSVNKVDLSMELDTGASLSIMSKDTYSSLSSTLPPISPSHVILTTYTGEKIKPVGAIDVDVRYQSQTATLPLVIVPGNGPTLLGRNWLEVIRLDWSL</sequence>
<dbReference type="OMA" id="AFTHRTC"/>
<dbReference type="PROSITE" id="PS50175">
    <property type="entry name" value="ASP_PROT_RETROV"/>
    <property type="match status" value="1"/>
</dbReference>
<evidence type="ECO:0000256" key="2">
    <source>
        <dbReference type="PROSITE-ProRule" id="PRU00047"/>
    </source>
</evidence>
<evidence type="ECO:0000256" key="1">
    <source>
        <dbReference type="ARBA" id="ARBA00022801"/>
    </source>
</evidence>
<dbReference type="InterPro" id="IPR001878">
    <property type="entry name" value="Znf_CCHC"/>
</dbReference>
<dbReference type="GO" id="GO:0008270">
    <property type="term" value="F:zinc ion binding"/>
    <property type="evidence" value="ECO:0007669"/>
    <property type="project" value="UniProtKB-KW"/>
</dbReference>
<dbReference type="InterPro" id="IPR021109">
    <property type="entry name" value="Peptidase_aspartic_dom_sf"/>
</dbReference>
<evidence type="ECO:0008006" key="7">
    <source>
        <dbReference type="Google" id="ProtNLM"/>
    </source>
</evidence>
<dbReference type="InterPro" id="IPR036875">
    <property type="entry name" value="Znf_CCHC_sf"/>
</dbReference>
<dbReference type="SUPFAM" id="SSF57756">
    <property type="entry name" value="Retrovirus zinc finger-like domains"/>
    <property type="match status" value="1"/>
</dbReference>
<dbReference type="GO" id="GO:0004190">
    <property type="term" value="F:aspartic-type endopeptidase activity"/>
    <property type="evidence" value="ECO:0007669"/>
    <property type="project" value="InterPro"/>
</dbReference>
<dbReference type="Pfam" id="PF13650">
    <property type="entry name" value="Asp_protease_2"/>
    <property type="match status" value="1"/>
</dbReference>
<keyword evidence="1" id="KW-0378">Hydrolase</keyword>
<dbReference type="OrthoDB" id="775972at2759"/>
<dbReference type="eggNOG" id="ENOG502S27U">
    <property type="taxonomic scope" value="Eukaryota"/>
</dbReference>
<protein>
    <recommendedName>
        <fullName evidence="7">CCHC-type domain-containing protein</fullName>
    </recommendedName>
</protein>
<dbReference type="Gene3D" id="2.40.70.10">
    <property type="entry name" value="Acid Proteases"/>
    <property type="match status" value="1"/>
</dbReference>
<dbReference type="InterPro" id="IPR001995">
    <property type="entry name" value="Peptidase_A2_cat"/>
</dbReference>
<dbReference type="InterPro" id="IPR050951">
    <property type="entry name" value="Retrovirus_Pol_polyprotein"/>
</dbReference>
<keyword evidence="2" id="KW-0862">Zinc</keyword>
<dbReference type="SUPFAM" id="SSF50630">
    <property type="entry name" value="Acid proteases"/>
    <property type="match status" value="1"/>
</dbReference>
<dbReference type="PANTHER" id="PTHR37984">
    <property type="entry name" value="PROTEIN CBG26694"/>
    <property type="match status" value="1"/>
</dbReference>
<dbReference type="PANTHER" id="PTHR37984:SF13">
    <property type="entry name" value="RIBONUCLEASE H"/>
    <property type="match status" value="1"/>
</dbReference>
<evidence type="ECO:0000313" key="6">
    <source>
        <dbReference type="EnsemblMetazoa" id="Aqu2.1.01334_001"/>
    </source>
</evidence>
<dbReference type="Gene3D" id="4.10.60.10">
    <property type="entry name" value="Zinc finger, CCHC-type"/>
    <property type="match status" value="1"/>
</dbReference>
<proteinExistence type="predicted"/>
<reference evidence="6" key="1">
    <citation type="submission" date="2017-05" db="UniProtKB">
        <authorList>
            <consortium name="EnsemblMetazoa"/>
        </authorList>
    </citation>
    <scope>IDENTIFICATION</scope>
</reference>
<keyword evidence="2" id="KW-0863">Zinc-finger</keyword>
<feature type="region of interest" description="Disordered" evidence="3">
    <location>
        <begin position="234"/>
        <end position="281"/>
    </location>
</feature>
<feature type="domain" description="Peptidase A2" evidence="5">
    <location>
        <begin position="309"/>
        <end position="388"/>
    </location>
</feature>
<evidence type="ECO:0000256" key="3">
    <source>
        <dbReference type="SAM" id="MobiDB-lite"/>
    </source>
</evidence>
<evidence type="ECO:0000259" key="5">
    <source>
        <dbReference type="PROSITE" id="PS50175"/>
    </source>
</evidence>
<keyword evidence="2" id="KW-0479">Metal-binding</keyword>
<evidence type="ECO:0000259" key="4">
    <source>
        <dbReference type="PROSITE" id="PS50158"/>
    </source>
</evidence>
<dbReference type="GO" id="GO:0003676">
    <property type="term" value="F:nucleic acid binding"/>
    <property type="evidence" value="ECO:0007669"/>
    <property type="project" value="InterPro"/>
</dbReference>
<feature type="compositionally biased region" description="Polar residues" evidence="3">
    <location>
        <begin position="173"/>
        <end position="184"/>
    </location>
</feature>
<dbReference type="SMART" id="SM00343">
    <property type="entry name" value="ZnF_C2HC"/>
    <property type="match status" value="2"/>
</dbReference>
<dbReference type="AlphaFoldDB" id="A0A1X7SGY2"/>
<accession>A0A1X7SGY2</accession>
<feature type="region of interest" description="Disordered" evidence="3">
    <location>
        <begin position="169"/>
        <end position="192"/>
    </location>
</feature>
<feature type="domain" description="CCHC-type" evidence="4">
    <location>
        <begin position="220"/>
        <end position="235"/>
    </location>
</feature>
<dbReference type="InParanoid" id="A0A1X7SGY2"/>
<dbReference type="PROSITE" id="PS50158">
    <property type="entry name" value="ZF_CCHC"/>
    <property type="match status" value="1"/>
</dbReference>
<name>A0A1X7SGY2_AMPQE</name>
<organism evidence="6">
    <name type="scientific">Amphimedon queenslandica</name>
    <name type="common">Sponge</name>
    <dbReference type="NCBI Taxonomy" id="400682"/>
    <lineage>
        <taxon>Eukaryota</taxon>
        <taxon>Metazoa</taxon>
        <taxon>Porifera</taxon>
        <taxon>Demospongiae</taxon>
        <taxon>Heteroscleromorpha</taxon>
        <taxon>Haplosclerida</taxon>
        <taxon>Niphatidae</taxon>
        <taxon>Amphimedon</taxon>
    </lineage>
</organism>
<dbReference type="EnsemblMetazoa" id="Aqu2.1.01334_001">
    <property type="protein sequence ID" value="Aqu2.1.01334_001"/>
    <property type="gene ID" value="Aqu2.1.01334"/>
</dbReference>
<dbReference type="GO" id="GO:0006508">
    <property type="term" value="P:proteolysis"/>
    <property type="evidence" value="ECO:0007669"/>
    <property type="project" value="InterPro"/>
</dbReference>